<dbReference type="GO" id="GO:0005524">
    <property type="term" value="F:ATP binding"/>
    <property type="evidence" value="ECO:0007669"/>
    <property type="project" value="UniProtKB-KW"/>
</dbReference>
<proteinExistence type="inferred from homology"/>
<dbReference type="GO" id="GO:0016020">
    <property type="term" value="C:membrane"/>
    <property type="evidence" value="ECO:0007669"/>
    <property type="project" value="InterPro"/>
</dbReference>
<dbReference type="Gene3D" id="1.20.1560.10">
    <property type="entry name" value="ABC transporter type 1, transmembrane domain"/>
    <property type="match status" value="2"/>
</dbReference>
<dbReference type="FunFam" id="3.40.50.300:FF:000074">
    <property type="entry name" value="Multidrug resistance-associated protein 5 isoform 1"/>
    <property type="match status" value="1"/>
</dbReference>
<keyword evidence="7" id="KW-0067">ATP-binding</keyword>
<evidence type="ECO:0000256" key="11">
    <source>
        <dbReference type="SAM" id="Phobius"/>
    </source>
</evidence>
<dbReference type="FunFam" id="3.40.50.300:FF:000997">
    <property type="entry name" value="Multidrug resistance-associated protein 1"/>
    <property type="match status" value="1"/>
</dbReference>
<comment type="subcellular location">
    <subcellularLocation>
        <location evidence="1">Endomembrane system</location>
        <topology evidence="1">Multi-pass membrane protein</topology>
    </subcellularLocation>
</comment>
<dbReference type="SUPFAM" id="SSF52540">
    <property type="entry name" value="P-loop containing nucleoside triphosphate hydrolases"/>
    <property type="match status" value="2"/>
</dbReference>
<dbReference type="InterPro" id="IPR003439">
    <property type="entry name" value="ABC_transporter-like_ATP-bd"/>
</dbReference>
<comment type="caution">
    <text evidence="14">The sequence shown here is derived from an EMBL/GenBank/DDBJ whole genome shotgun (WGS) entry which is preliminary data.</text>
</comment>
<dbReference type="PROSITE" id="PS00211">
    <property type="entry name" value="ABC_TRANSPORTER_1"/>
    <property type="match status" value="2"/>
</dbReference>
<gene>
    <name evidence="14" type="ORF">BZG36_05007</name>
</gene>
<dbReference type="InterPro" id="IPR011527">
    <property type="entry name" value="ABC1_TM_dom"/>
</dbReference>
<dbReference type="FunFam" id="1.20.1560.10:FF:000006">
    <property type="entry name" value="ATP-binding cassette, sub-family C (CFTR/MRP), member 9"/>
    <property type="match status" value="1"/>
</dbReference>
<dbReference type="PANTHER" id="PTHR24223:SF456">
    <property type="entry name" value="MULTIDRUG RESISTANCE-ASSOCIATED PROTEIN LETHAL(2)03659"/>
    <property type="match status" value="1"/>
</dbReference>
<keyword evidence="15" id="KW-1185">Reference proteome</keyword>
<dbReference type="InterPro" id="IPR017871">
    <property type="entry name" value="ABC_transporter-like_CS"/>
</dbReference>
<feature type="compositionally biased region" description="Basic and acidic residues" evidence="10">
    <location>
        <begin position="453"/>
        <end position="462"/>
    </location>
</feature>
<dbReference type="PROSITE" id="PS50929">
    <property type="entry name" value="ABC_TM1F"/>
    <property type="match status" value="2"/>
</dbReference>
<evidence type="ECO:0000256" key="1">
    <source>
        <dbReference type="ARBA" id="ARBA00004127"/>
    </source>
</evidence>
<dbReference type="OrthoDB" id="6500128at2759"/>
<dbReference type="PANTHER" id="PTHR24223">
    <property type="entry name" value="ATP-BINDING CASSETTE SUB-FAMILY C"/>
    <property type="match status" value="1"/>
</dbReference>
<keyword evidence="6" id="KW-0547">Nucleotide-binding</keyword>
<feature type="transmembrane region" description="Helical" evidence="11">
    <location>
        <begin position="215"/>
        <end position="237"/>
    </location>
</feature>
<evidence type="ECO:0000256" key="8">
    <source>
        <dbReference type="ARBA" id="ARBA00022989"/>
    </source>
</evidence>
<feature type="region of interest" description="Disordered" evidence="10">
    <location>
        <begin position="426"/>
        <end position="501"/>
    </location>
</feature>
<dbReference type="CDD" id="cd18606">
    <property type="entry name" value="ABC_6TM_YOR1_D2_like"/>
    <property type="match status" value="1"/>
</dbReference>
<dbReference type="Gene3D" id="3.40.50.300">
    <property type="entry name" value="P-loop containing nucleotide triphosphate hydrolases"/>
    <property type="match status" value="2"/>
</dbReference>
<dbReference type="GO" id="GO:0012505">
    <property type="term" value="C:endomembrane system"/>
    <property type="evidence" value="ECO:0007669"/>
    <property type="project" value="UniProtKB-SubCell"/>
</dbReference>
<feature type="transmembrane region" description="Helical" evidence="11">
    <location>
        <begin position="96"/>
        <end position="119"/>
    </location>
</feature>
<feature type="transmembrane region" description="Helical" evidence="11">
    <location>
        <begin position="139"/>
        <end position="158"/>
    </location>
</feature>
<dbReference type="Proteomes" id="UP000242875">
    <property type="component" value="Unassembled WGS sequence"/>
</dbReference>
<dbReference type="CDD" id="cd03244">
    <property type="entry name" value="ABCC_MRP_domain2"/>
    <property type="match status" value="1"/>
</dbReference>
<feature type="transmembrane region" description="Helical" evidence="11">
    <location>
        <begin position="901"/>
        <end position="918"/>
    </location>
</feature>
<accession>A0A261XU91</accession>
<evidence type="ECO:0000256" key="4">
    <source>
        <dbReference type="ARBA" id="ARBA00022692"/>
    </source>
</evidence>
<dbReference type="PROSITE" id="PS50893">
    <property type="entry name" value="ABC_TRANSPORTER_2"/>
    <property type="match status" value="2"/>
</dbReference>
<dbReference type="FunFam" id="1.20.1560.10:FF:000010">
    <property type="entry name" value="Multidrug resistance-associated ABC transporter"/>
    <property type="match status" value="1"/>
</dbReference>
<dbReference type="EMBL" id="MVBO01000217">
    <property type="protein sequence ID" value="OZJ01918.1"/>
    <property type="molecule type" value="Genomic_DNA"/>
</dbReference>
<evidence type="ECO:0000259" key="13">
    <source>
        <dbReference type="PROSITE" id="PS50929"/>
    </source>
</evidence>
<feature type="domain" description="ABC transmembrane type-1" evidence="13">
    <location>
        <begin position="789"/>
        <end position="1064"/>
    </location>
</feature>
<evidence type="ECO:0000256" key="10">
    <source>
        <dbReference type="SAM" id="MobiDB-lite"/>
    </source>
</evidence>
<evidence type="ECO:0000256" key="3">
    <source>
        <dbReference type="ARBA" id="ARBA00022448"/>
    </source>
</evidence>
<feature type="transmembrane region" description="Helical" evidence="11">
    <location>
        <begin position="326"/>
        <end position="346"/>
    </location>
</feature>
<feature type="domain" description="ABC transporter" evidence="12">
    <location>
        <begin position="1102"/>
        <end position="1336"/>
    </location>
</feature>
<evidence type="ECO:0000259" key="12">
    <source>
        <dbReference type="PROSITE" id="PS50893"/>
    </source>
</evidence>
<evidence type="ECO:0000313" key="15">
    <source>
        <dbReference type="Proteomes" id="UP000242875"/>
    </source>
</evidence>
<name>A0A261XU91_9FUNG</name>
<evidence type="ECO:0000256" key="6">
    <source>
        <dbReference type="ARBA" id="ARBA00022741"/>
    </source>
</evidence>
<organism evidence="14 15">
    <name type="scientific">Bifiguratus adelaidae</name>
    <dbReference type="NCBI Taxonomy" id="1938954"/>
    <lineage>
        <taxon>Eukaryota</taxon>
        <taxon>Fungi</taxon>
        <taxon>Fungi incertae sedis</taxon>
        <taxon>Mucoromycota</taxon>
        <taxon>Mucoromycotina</taxon>
        <taxon>Endogonomycetes</taxon>
        <taxon>Endogonales</taxon>
        <taxon>Endogonales incertae sedis</taxon>
        <taxon>Bifiguratus</taxon>
    </lineage>
</organism>
<dbReference type="InterPro" id="IPR003593">
    <property type="entry name" value="AAA+_ATPase"/>
</dbReference>
<evidence type="ECO:0000256" key="5">
    <source>
        <dbReference type="ARBA" id="ARBA00022737"/>
    </source>
</evidence>
<evidence type="ECO:0000256" key="7">
    <source>
        <dbReference type="ARBA" id="ARBA00022840"/>
    </source>
</evidence>
<dbReference type="InterPro" id="IPR027417">
    <property type="entry name" value="P-loop_NTPase"/>
</dbReference>
<evidence type="ECO:0000256" key="9">
    <source>
        <dbReference type="ARBA" id="ARBA00023136"/>
    </source>
</evidence>
<dbReference type="SMART" id="SM00382">
    <property type="entry name" value="AAA"/>
    <property type="match status" value="2"/>
</dbReference>
<reference evidence="14 15" key="1">
    <citation type="journal article" date="2017" name="Mycologia">
        <title>Bifiguratus adelaidae, gen. et sp. nov., a new member of Mucoromycotina in endophytic and soil-dwelling habitats.</title>
        <authorList>
            <person name="Torres-Cruz T.J."/>
            <person name="Billingsley Tobias T.L."/>
            <person name="Almatruk M."/>
            <person name="Hesse C."/>
            <person name="Kuske C.R."/>
            <person name="Desiro A."/>
            <person name="Benucci G.M."/>
            <person name="Bonito G."/>
            <person name="Stajich J.E."/>
            <person name="Dunlap C."/>
            <person name="Arnold A.E."/>
            <person name="Porras-Alfaro A."/>
        </authorList>
    </citation>
    <scope>NUCLEOTIDE SEQUENCE [LARGE SCALE GENOMIC DNA]</scope>
    <source>
        <strain evidence="14 15">AZ0501</strain>
    </source>
</reference>
<feature type="domain" description="ABC transporter" evidence="12">
    <location>
        <begin position="483"/>
        <end position="714"/>
    </location>
</feature>
<evidence type="ECO:0000313" key="14">
    <source>
        <dbReference type="EMBL" id="OZJ01918.1"/>
    </source>
</evidence>
<sequence length="1399" mass="155752">MAFKWFKRGSPPPVPEACQELPQNTANPFSRLVFEWITPVLTTGYQRPLEKEDLYVLDDARLAHNMQARFQEQWDKRVAKGKKVSITRALNSTFGVMFWLGGLYGFIANVLQVTSPLLVNSILSFGQASYYGPNPPPVGLGYMYCVILYAMQCLSSLFNHHNFQNSMITGFSVRTVLITSLYRKSLRLSGKARMNYTTGKIVNLMSTDTTRIDFLCGYFHIIWTAPAMILIGLGILINQLGVSGLAGFGIMVLFVPANARVMSSLAKVRRKAVLVTDSRVKTTQEMLTGIRVIKFFAWEKSFIGKLASLRTKELGLIRRILVIRSGVNGVAMTIPIISSMLSFVTYVLTGHYLQAAIIFSSLTIFNIVRMPLFQLPMVIGAYVDARVSLSRIEEILDADELDPLAPIKEDSKYAISVEDGEFKWETLAPTEMPGRNDKKKFKGDSGGKGTATQKEKKSWKERISKKRKANTRAYSVDQERAQVHEKGAEGTESNEHPERSFLESKPSFLKNLNLKIPKGSLTAVIGTVGSGKSSLLSALVGEMKKVEGSVTFGGTVGYCPQTAWIQNATVKDNILFGLEYDEKRYQRVIKDCALTHDLSVLPEGDQTEIGERGINLSGGQKQRINLARAYYFNADIVLLDDPLSAVDAHVGRYLFENCICDALSSKTRVLVTHQLHVLPKVDYIIVMKDGSIAEEGTFAELMASGKEFSVLMNEYGGIDHADDEVTKNDEDIEEEAETKKEVLKVDLEKEKQGPSRSLMTQEERNTGAVEGRVYKSYFQATGGLWCVPVCLFTLALVQASNIMTSQWLSFWTVGAYGLTTTIYMVVYVCLGLSQAVFNFFSAFAFSILGNRATNKIHTATSESVFRAPMSFFDTTPIGRIMNRFSKDVDACDNLLSDSYRMFLNTFSAAISTFVLISIHFPVFLAPLAFLLVFYGFAAVYYRSTSRELKRLDSLLRSTLYAHFSETLSGLATIRAYRVQDRFIRNNEQYTDLENRAYYLSITVQRWLAIRLEFIANTLVLFSTIFAVVYRFNIQPATMGFVLSYTLSVTGSFNWCVRQFAEVENNMNSVERLYHYANQLEHEAPLEIPDHKPPKIWPSKGDITFRNLRIRYRDGLPDVLHGLNLDIAGGSKIGIVGRTGSGKSTIMIALFRLVEAAGGSINIDGLDISTIGLHDLRSRLAIIPQDPVLFHGTVRSNLDPFGVHEDQSLWDALGRANLKDYVASCEGGLDSEIAENGDNLSVGQRQLLCLSRAMLAQAKVVIMDEATASVDVKTDAILQKALRKDFKNCTLLTIAHRLNTIIDYDKVLVLDNGYVNEYASPHELLSSPDSTFSSMVDETGPANSELLRKLAKLAAEGAMDVNTLVRMTSYEEDVLEDGDELSSNATVNEDAAYALSEKSS</sequence>
<dbReference type="InterPro" id="IPR036640">
    <property type="entry name" value="ABC1_TM_sf"/>
</dbReference>
<feature type="compositionally biased region" description="Basic and acidic residues" evidence="10">
    <location>
        <begin position="477"/>
        <end position="501"/>
    </location>
</feature>
<feature type="domain" description="ABC transmembrane type-1" evidence="13">
    <location>
        <begin position="99"/>
        <end position="384"/>
    </location>
</feature>
<dbReference type="Pfam" id="PF00005">
    <property type="entry name" value="ABC_tran"/>
    <property type="match status" value="2"/>
</dbReference>
<keyword evidence="3" id="KW-0813">Transport</keyword>
<dbReference type="InterPro" id="IPR050173">
    <property type="entry name" value="ABC_transporter_C-like"/>
</dbReference>
<dbReference type="GO" id="GO:0140359">
    <property type="term" value="F:ABC-type transporter activity"/>
    <property type="evidence" value="ECO:0007669"/>
    <property type="project" value="InterPro"/>
</dbReference>
<dbReference type="CDD" id="cd03250">
    <property type="entry name" value="ABCC_MRP_domain1"/>
    <property type="match status" value="1"/>
</dbReference>
<feature type="transmembrane region" description="Helical" evidence="11">
    <location>
        <begin position="243"/>
        <end position="261"/>
    </location>
</feature>
<comment type="similarity">
    <text evidence="2">Belongs to the ABC transporter superfamily. ABCC family. Conjugate transporter (TC 3.A.1.208) subfamily.</text>
</comment>
<keyword evidence="4 11" id="KW-0812">Transmembrane</keyword>
<feature type="transmembrane region" description="Helical" evidence="11">
    <location>
        <begin position="822"/>
        <end position="848"/>
    </location>
</feature>
<feature type="region of interest" description="Disordered" evidence="10">
    <location>
        <begin position="1375"/>
        <end position="1399"/>
    </location>
</feature>
<feature type="transmembrane region" description="Helical" evidence="11">
    <location>
        <begin position="782"/>
        <end position="802"/>
    </location>
</feature>
<protein>
    <submittedName>
        <fullName evidence="14">Uncharacterized protein</fullName>
    </submittedName>
</protein>
<evidence type="ECO:0000256" key="2">
    <source>
        <dbReference type="ARBA" id="ARBA00009726"/>
    </source>
</evidence>
<keyword evidence="8 11" id="KW-1133">Transmembrane helix</keyword>
<keyword evidence="9 11" id="KW-0472">Membrane</keyword>
<dbReference type="CDD" id="cd18597">
    <property type="entry name" value="ABC_6TM_YOR1_D1_like"/>
    <property type="match status" value="1"/>
</dbReference>
<dbReference type="Pfam" id="PF00664">
    <property type="entry name" value="ABC_membrane"/>
    <property type="match status" value="2"/>
</dbReference>
<feature type="transmembrane region" description="Helical" evidence="11">
    <location>
        <begin position="1013"/>
        <end position="1031"/>
    </location>
</feature>
<dbReference type="GO" id="GO:0016887">
    <property type="term" value="F:ATP hydrolysis activity"/>
    <property type="evidence" value="ECO:0007669"/>
    <property type="project" value="InterPro"/>
</dbReference>
<keyword evidence="5" id="KW-0677">Repeat</keyword>
<feature type="transmembrane region" description="Helical" evidence="11">
    <location>
        <begin position="352"/>
        <end position="368"/>
    </location>
</feature>
<feature type="transmembrane region" description="Helical" evidence="11">
    <location>
        <begin position="924"/>
        <end position="941"/>
    </location>
</feature>
<dbReference type="SUPFAM" id="SSF90123">
    <property type="entry name" value="ABC transporter transmembrane region"/>
    <property type="match status" value="2"/>
</dbReference>